<dbReference type="InParanoid" id="A0A136IZ21"/>
<dbReference type="SUPFAM" id="SSF69118">
    <property type="entry name" value="AhpD-like"/>
    <property type="match status" value="1"/>
</dbReference>
<dbReference type="Proteomes" id="UP000070501">
    <property type="component" value="Unassembled WGS sequence"/>
</dbReference>
<protein>
    <recommendedName>
        <fullName evidence="4">AhpD-like protein</fullName>
    </recommendedName>
</protein>
<dbReference type="OrthoDB" id="5537330at2759"/>
<evidence type="ECO:0008006" key="4">
    <source>
        <dbReference type="Google" id="ProtNLM"/>
    </source>
</evidence>
<reference evidence="3" key="1">
    <citation type="submission" date="2016-02" db="EMBL/GenBank/DDBJ databases">
        <title>Draft genome sequence of Microdochium bolleyi, a fungal endophyte of beachgrass.</title>
        <authorList>
            <consortium name="DOE Joint Genome Institute"/>
            <person name="David A.S."/>
            <person name="May G."/>
            <person name="Haridas S."/>
            <person name="Lim J."/>
            <person name="Wang M."/>
            <person name="Labutti K."/>
            <person name="Lipzen A."/>
            <person name="Barry K."/>
            <person name="Grigoriev I.V."/>
        </authorList>
    </citation>
    <scope>NUCLEOTIDE SEQUENCE [LARGE SCALE GENOMIC DNA]</scope>
    <source>
        <strain evidence="3">J235TASD1</strain>
    </source>
</reference>
<dbReference type="Gene3D" id="1.20.1290.10">
    <property type="entry name" value="AhpD-like"/>
    <property type="match status" value="1"/>
</dbReference>
<dbReference type="PANTHER" id="PTHR28180:SF5">
    <property type="entry name" value="DNA POLYMERASE ALPHA SUBUNIT B"/>
    <property type="match status" value="1"/>
</dbReference>
<dbReference type="PANTHER" id="PTHR28180">
    <property type="entry name" value="CONSERVED MITOCHONDRIAL PROTEIN-RELATED"/>
    <property type="match status" value="1"/>
</dbReference>
<keyword evidence="3" id="KW-1185">Reference proteome</keyword>
<accession>A0A136IZ21</accession>
<evidence type="ECO:0000313" key="2">
    <source>
        <dbReference type="EMBL" id="KXJ90094.1"/>
    </source>
</evidence>
<dbReference type="InterPro" id="IPR029032">
    <property type="entry name" value="AhpD-like"/>
</dbReference>
<name>A0A136IZ21_9PEZI</name>
<dbReference type="EMBL" id="KQ964253">
    <property type="protein sequence ID" value="KXJ90094.1"/>
    <property type="molecule type" value="Genomic_DNA"/>
</dbReference>
<evidence type="ECO:0000256" key="1">
    <source>
        <dbReference type="SAM" id="MobiDB-lite"/>
    </source>
</evidence>
<feature type="region of interest" description="Disordered" evidence="1">
    <location>
        <begin position="36"/>
        <end position="55"/>
    </location>
</feature>
<evidence type="ECO:0000313" key="3">
    <source>
        <dbReference type="Proteomes" id="UP000070501"/>
    </source>
</evidence>
<dbReference type="InterPro" id="IPR052999">
    <property type="entry name" value="PTS1_Protein"/>
</dbReference>
<dbReference type="AlphaFoldDB" id="A0A136IZ21"/>
<organism evidence="2 3">
    <name type="scientific">Microdochium bolleyi</name>
    <dbReference type="NCBI Taxonomy" id="196109"/>
    <lineage>
        <taxon>Eukaryota</taxon>
        <taxon>Fungi</taxon>
        <taxon>Dikarya</taxon>
        <taxon>Ascomycota</taxon>
        <taxon>Pezizomycotina</taxon>
        <taxon>Sordariomycetes</taxon>
        <taxon>Xylariomycetidae</taxon>
        <taxon>Xylariales</taxon>
        <taxon>Microdochiaceae</taxon>
        <taxon>Microdochium</taxon>
    </lineage>
</organism>
<proteinExistence type="predicted"/>
<gene>
    <name evidence="2" type="ORF">Micbo1qcDRAFT_164589</name>
</gene>
<sequence>MRLLHQRACAILGNRVSHPRHLALQTHAYTAASLQSRSFRTKSGPDTSITSRRHPNSRSFAAHCGTMASDSASPQTDPALFELFDTLKGSFKNTDLGHDRWYMLAAAAIVGGNDPERCDQLYLYLTTQPEFQTPPQRQAMVRRLREALFKCICIIGVCKPLEAIMAINKFERDEDKDPAPQATREGWQCDEANLQRGMGWMSKIYAGNLDDTLELYKDHKDFAWVSRHITYGLYLSDRQVLDDMDTEIVVLCGIMIQNLRLETHWHIRGIRRLGVSKADVQVLWDDVQRVAKFFGMSLTRVPTVESVEYDV</sequence>